<evidence type="ECO:0000313" key="4">
    <source>
        <dbReference type="Proteomes" id="UP001165065"/>
    </source>
</evidence>
<keyword evidence="2" id="KW-0812">Transmembrane</keyword>
<evidence type="ECO:0000313" key="3">
    <source>
        <dbReference type="EMBL" id="GMI33149.1"/>
    </source>
</evidence>
<protein>
    <submittedName>
        <fullName evidence="3">Uncharacterized protein</fullName>
    </submittedName>
</protein>
<evidence type="ECO:0000256" key="2">
    <source>
        <dbReference type="SAM" id="Phobius"/>
    </source>
</evidence>
<accession>A0A9W7G5R7</accession>
<keyword evidence="2" id="KW-1133">Transmembrane helix</keyword>
<dbReference type="OrthoDB" id="115369at2759"/>
<organism evidence="3 4">
    <name type="scientific">Triparma columacea</name>
    <dbReference type="NCBI Taxonomy" id="722753"/>
    <lineage>
        <taxon>Eukaryota</taxon>
        <taxon>Sar</taxon>
        <taxon>Stramenopiles</taxon>
        <taxon>Ochrophyta</taxon>
        <taxon>Bolidophyceae</taxon>
        <taxon>Parmales</taxon>
        <taxon>Triparmaceae</taxon>
        <taxon>Triparma</taxon>
    </lineage>
</organism>
<comment type="caution">
    <text evidence="3">The sequence shown here is derived from an EMBL/GenBank/DDBJ whole genome shotgun (WGS) entry which is preliminary data.</text>
</comment>
<evidence type="ECO:0000256" key="1">
    <source>
        <dbReference type="SAM" id="MobiDB-lite"/>
    </source>
</evidence>
<reference evidence="4" key="1">
    <citation type="journal article" date="2023" name="Commun. Biol.">
        <title>Genome analysis of Parmales, the sister group of diatoms, reveals the evolutionary specialization of diatoms from phago-mixotrophs to photoautotrophs.</title>
        <authorList>
            <person name="Ban H."/>
            <person name="Sato S."/>
            <person name="Yoshikawa S."/>
            <person name="Yamada K."/>
            <person name="Nakamura Y."/>
            <person name="Ichinomiya M."/>
            <person name="Sato N."/>
            <person name="Blanc-Mathieu R."/>
            <person name="Endo H."/>
            <person name="Kuwata A."/>
            <person name="Ogata H."/>
        </authorList>
    </citation>
    <scope>NUCLEOTIDE SEQUENCE [LARGE SCALE GENOMIC DNA]</scope>
</reference>
<feature type="compositionally biased region" description="Basic residues" evidence="1">
    <location>
        <begin position="37"/>
        <end position="60"/>
    </location>
</feature>
<dbReference type="AlphaFoldDB" id="A0A9W7G5R7"/>
<keyword evidence="2" id="KW-0472">Membrane</keyword>
<dbReference type="Proteomes" id="UP001165065">
    <property type="component" value="Unassembled WGS sequence"/>
</dbReference>
<gene>
    <name evidence="3" type="ORF">TrCOL_g2586</name>
</gene>
<dbReference type="EMBL" id="BRYA01000027">
    <property type="protein sequence ID" value="GMI33149.1"/>
    <property type="molecule type" value="Genomic_DNA"/>
</dbReference>
<name>A0A9W7G5R7_9STRA</name>
<feature type="region of interest" description="Disordered" evidence="1">
    <location>
        <begin position="37"/>
        <end position="66"/>
    </location>
</feature>
<feature type="transmembrane region" description="Helical" evidence="2">
    <location>
        <begin position="12"/>
        <end position="30"/>
    </location>
</feature>
<proteinExistence type="predicted"/>
<sequence>MAAPLLAAPISFNFPTFTLPAILEGLPFLWRMNRNARRGKKANKMKRPCSNVARRKKKRDGKSWRR</sequence>
<keyword evidence="4" id="KW-1185">Reference proteome</keyword>